<dbReference type="InterPro" id="IPR006517">
    <property type="entry name" value="Phage_terminase_lsu-like_C"/>
</dbReference>
<feature type="domain" description="Terminase large subunit gp17-like C-terminal" evidence="2">
    <location>
        <begin position="404"/>
        <end position="492"/>
    </location>
</feature>
<evidence type="ECO:0000313" key="3">
    <source>
        <dbReference type="EMBL" id="MDO7849914.1"/>
    </source>
</evidence>
<reference evidence="3" key="1">
    <citation type="submission" date="2023-07" db="EMBL/GenBank/DDBJ databases">
        <authorList>
            <person name="Kim M.K."/>
        </authorList>
    </citation>
    <scope>NUCLEOTIDE SEQUENCE</scope>
    <source>
        <strain evidence="3">M29</strain>
    </source>
</reference>
<keyword evidence="4" id="KW-1185">Reference proteome</keyword>
<dbReference type="EMBL" id="JAUQSX010000025">
    <property type="protein sequence ID" value="MDO7849914.1"/>
    <property type="molecule type" value="Genomic_DNA"/>
</dbReference>
<dbReference type="NCBIfam" id="TIGR01630">
    <property type="entry name" value="psiM2_ORF9"/>
    <property type="match status" value="1"/>
</dbReference>
<accession>A0ABT9AJ76</accession>
<gene>
    <name evidence="3" type="primary">terL</name>
    <name evidence="3" type="ORF">Q5H92_26380</name>
</gene>
<dbReference type="Proteomes" id="UP001167796">
    <property type="component" value="Unassembled WGS sequence"/>
</dbReference>
<name>A0ABT9AJ76_9BACT</name>
<organism evidence="3 4">
    <name type="scientific">Hymenobacter mellowenesis</name>
    <dbReference type="NCBI Taxonomy" id="3063995"/>
    <lineage>
        <taxon>Bacteria</taxon>
        <taxon>Pseudomonadati</taxon>
        <taxon>Bacteroidota</taxon>
        <taxon>Cytophagia</taxon>
        <taxon>Cytophagales</taxon>
        <taxon>Hymenobacteraceae</taxon>
        <taxon>Hymenobacter</taxon>
    </lineage>
</organism>
<dbReference type="RefSeq" id="WP_305014573.1">
    <property type="nucleotide sequence ID" value="NZ_JAUQSX010000025.1"/>
</dbReference>
<dbReference type="InterPro" id="IPR035421">
    <property type="entry name" value="Terminase_6C"/>
</dbReference>
<evidence type="ECO:0000259" key="2">
    <source>
        <dbReference type="Pfam" id="PF17289"/>
    </source>
</evidence>
<proteinExistence type="predicted"/>
<evidence type="ECO:0000313" key="4">
    <source>
        <dbReference type="Proteomes" id="UP001167796"/>
    </source>
</evidence>
<comment type="caution">
    <text evidence="3">The sequence shown here is derived from an EMBL/GenBank/DDBJ whole genome shotgun (WGS) entry which is preliminary data.</text>
</comment>
<protein>
    <submittedName>
        <fullName evidence="3">Phage terminase large subunit</fullName>
    </submittedName>
</protein>
<keyword evidence="1" id="KW-1188">Viral release from host cell</keyword>
<dbReference type="Pfam" id="PF17289">
    <property type="entry name" value="Terminase_6C"/>
    <property type="match status" value="1"/>
</dbReference>
<evidence type="ECO:0000256" key="1">
    <source>
        <dbReference type="ARBA" id="ARBA00022612"/>
    </source>
</evidence>
<sequence>MRSLDSFSPEELDALLETDLEEITDDELLADVCFARFYDFFLEFWPTIETVELVPNWHLEYLCDQLQEVFEAWERGESQPDVLINIPPGTSKSTTVTQLFPAWLWLRAPGTRIISSSFASSISVGHGVKSRDCLRSDKFQRLWPGRIRFKGDEDGKMSYRNTRGGQRYVTSSGGAVTGVHADFILVDDPLNPMLSASDASLKQAAKHLETLSTRKTDKGRSVTIMLMQRLHEKDPAGIWLTRGEPLRHICLPGELTPDPKTGELGFNVKPKHLVKKYINGLLDVLRLARPALAKLKLALGSYGYSGQILQQPSPEEGGRIKKRWFRSMSWPAFLENVPGAKTAVWHADGDTAYTEEQKNDPSAVMVSTVLQNTLYVRYSGEFTLEAPELLAKLPQLLKDNGFGMLSKFYIEPKASGKTIVQMLRVQTKLNIVEAPPPMGGKTERVNASTPFIEAGRVVLLDGSWNEALINQCAAFPNAAHDDRLDNLTQAIARATKPQAGLSYA</sequence>